<protein>
    <recommendedName>
        <fullName evidence="3">Trimethylamine corrinoid protein 2</fullName>
    </recommendedName>
</protein>
<accession>A0A2M7SC84</accession>
<organism evidence="1 2">
    <name type="scientific">Candidatus Desantisbacteria bacterium CG_4_10_14_0_8_um_filter_48_22</name>
    <dbReference type="NCBI Taxonomy" id="1974543"/>
    <lineage>
        <taxon>Bacteria</taxon>
        <taxon>Candidatus Desantisiibacteriota</taxon>
    </lineage>
</organism>
<evidence type="ECO:0000313" key="1">
    <source>
        <dbReference type="EMBL" id="PIZ17142.1"/>
    </source>
</evidence>
<evidence type="ECO:0008006" key="3">
    <source>
        <dbReference type="Google" id="ProtNLM"/>
    </source>
</evidence>
<sequence length="353" mass="40620">MKYKEDWETAKGRWTKWWKGRGSEGMIFQVYAPRKEPMPKITIPAVKSLEEKWTNIDYRIAQGINYLNSCKFLQDAFPGIDTHLGPGSFATHIGCEPVFAEDTVWYSPCIKDWKDLARIKLDQNNKWWKFALDIARKATEASKGEFMVSLPDFIENLDTIASLRGSEQLLLDLKDLPKQVLQCQKKILDLWFKSYDGLYKAVDGKNRGSCSVFFQTWAPGKMCKLQCDMSAMISRDMFDEFALPYFIKQCEWLDHSFYHLDGEEAIQHLDSLLAIDRLDGIQWTPGAGHPGLESEKWFPLYHKIQSAGKKLWLLGFPGSHIKDILKELSSDGLFISTNCPSEEEGLEILKLIR</sequence>
<dbReference type="Proteomes" id="UP000229307">
    <property type="component" value="Unassembled WGS sequence"/>
</dbReference>
<dbReference type="EMBL" id="PFMR01000140">
    <property type="protein sequence ID" value="PIZ17142.1"/>
    <property type="molecule type" value="Genomic_DNA"/>
</dbReference>
<comment type="caution">
    <text evidence="1">The sequence shown here is derived from an EMBL/GenBank/DDBJ whole genome shotgun (WGS) entry which is preliminary data.</text>
</comment>
<name>A0A2M7SC84_9BACT</name>
<gene>
    <name evidence="1" type="ORF">COY52_05145</name>
</gene>
<reference evidence="2" key="1">
    <citation type="submission" date="2017-09" db="EMBL/GenBank/DDBJ databases">
        <title>Depth-based differentiation of microbial function through sediment-hosted aquifers and enrichment of novel symbionts in the deep terrestrial subsurface.</title>
        <authorList>
            <person name="Probst A.J."/>
            <person name="Ladd B."/>
            <person name="Jarett J.K."/>
            <person name="Geller-Mcgrath D.E."/>
            <person name="Sieber C.M.K."/>
            <person name="Emerson J.B."/>
            <person name="Anantharaman K."/>
            <person name="Thomas B.C."/>
            <person name="Malmstrom R."/>
            <person name="Stieglmeier M."/>
            <person name="Klingl A."/>
            <person name="Woyke T."/>
            <person name="Ryan C.M."/>
            <person name="Banfield J.F."/>
        </authorList>
    </citation>
    <scope>NUCLEOTIDE SEQUENCE [LARGE SCALE GENOMIC DNA]</scope>
</reference>
<dbReference type="AlphaFoldDB" id="A0A2M7SC84"/>
<proteinExistence type="predicted"/>
<evidence type="ECO:0000313" key="2">
    <source>
        <dbReference type="Proteomes" id="UP000229307"/>
    </source>
</evidence>
<dbReference type="Gene3D" id="3.20.20.210">
    <property type="match status" value="1"/>
</dbReference>
<dbReference type="InterPro" id="IPR038071">
    <property type="entry name" value="UROD/MetE-like_sf"/>
</dbReference>